<dbReference type="EMBL" id="JAXUIC010000010">
    <property type="protein sequence ID" value="KAK4566364.1"/>
    <property type="molecule type" value="Genomic_DNA"/>
</dbReference>
<feature type="region of interest" description="Disordered" evidence="8">
    <location>
        <begin position="67"/>
        <end position="92"/>
    </location>
</feature>
<keyword evidence="11" id="KW-1185">Reference proteome</keyword>
<accession>A0AAN7ID03</accession>
<dbReference type="PROSITE" id="PS00028">
    <property type="entry name" value="ZINC_FINGER_C2H2_1"/>
    <property type="match status" value="1"/>
</dbReference>
<keyword evidence="3 7" id="KW-0863">Zinc-finger</keyword>
<evidence type="ECO:0000256" key="6">
    <source>
        <dbReference type="ARBA" id="ARBA00023163"/>
    </source>
</evidence>
<dbReference type="PROSITE" id="PS50157">
    <property type="entry name" value="ZINC_FINGER_C2H2_2"/>
    <property type="match status" value="1"/>
</dbReference>
<dbReference type="InterPro" id="IPR044653">
    <property type="entry name" value="AZF1/2/3-like"/>
</dbReference>
<proteinExistence type="predicted"/>
<keyword evidence="6" id="KW-0804">Transcription</keyword>
<comment type="caution">
    <text evidence="10">The sequence shown here is derived from an EMBL/GenBank/DDBJ whole genome shotgun (WGS) entry which is preliminary data.</text>
</comment>
<evidence type="ECO:0000313" key="11">
    <source>
        <dbReference type="Proteomes" id="UP001324115"/>
    </source>
</evidence>
<gene>
    <name evidence="10" type="ORF">RGQ29_002567</name>
</gene>
<keyword evidence="1" id="KW-0479">Metal-binding</keyword>
<dbReference type="GO" id="GO:0003700">
    <property type="term" value="F:DNA-binding transcription factor activity"/>
    <property type="evidence" value="ECO:0007669"/>
    <property type="project" value="InterPro"/>
</dbReference>
<dbReference type="PANTHER" id="PTHR45988:SF18">
    <property type="entry name" value="C2H2-TYPE ZINC FINGER FAMILY PROTEIN"/>
    <property type="match status" value="1"/>
</dbReference>
<dbReference type="PANTHER" id="PTHR45988">
    <property type="entry name" value="C2H2 TYPE ZINC FINGER TRANSCRIPTION FACTOR FAMILY-RELATED"/>
    <property type="match status" value="1"/>
</dbReference>
<feature type="compositionally biased region" description="Acidic residues" evidence="8">
    <location>
        <begin position="194"/>
        <end position="204"/>
    </location>
</feature>
<evidence type="ECO:0000256" key="1">
    <source>
        <dbReference type="ARBA" id="ARBA00022723"/>
    </source>
</evidence>
<sequence length="204" mass="23319">MRFLTEKARGVSRARSNSRARKEKLSMWLNPEEIYCRVCSKRFNKVRALCGHMRVHGDRPWRGLLPTTDHHPRFRPRPPTYEASTSTGTRGELGINFQREPQVKVKVSLSSPNSFDMLTPEPQVKSFLASPKFDLNMLPATEPQEEVPVSLKLEMQAAPEPKEKFDLNVSLSPTPDPPEADLDSHEKFNFDLNEAPEEDEANDY</sequence>
<dbReference type="InterPro" id="IPR013087">
    <property type="entry name" value="Znf_C2H2_type"/>
</dbReference>
<keyword evidence="2" id="KW-0677">Repeat</keyword>
<evidence type="ECO:0000256" key="7">
    <source>
        <dbReference type="PROSITE-ProRule" id="PRU00042"/>
    </source>
</evidence>
<keyword evidence="4" id="KW-0862">Zinc</keyword>
<dbReference type="InterPro" id="IPR036236">
    <property type="entry name" value="Znf_C2H2_sf"/>
</dbReference>
<protein>
    <recommendedName>
        <fullName evidence="9">C2H2-type domain-containing protein</fullName>
    </recommendedName>
</protein>
<dbReference type="Proteomes" id="UP001324115">
    <property type="component" value="Unassembled WGS sequence"/>
</dbReference>
<evidence type="ECO:0000259" key="9">
    <source>
        <dbReference type="PROSITE" id="PS50157"/>
    </source>
</evidence>
<evidence type="ECO:0000256" key="2">
    <source>
        <dbReference type="ARBA" id="ARBA00022737"/>
    </source>
</evidence>
<dbReference type="GO" id="GO:0000976">
    <property type="term" value="F:transcription cis-regulatory region binding"/>
    <property type="evidence" value="ECO:0007669"/>
    <property type="project" value="TreeGrafter"/>
</dbReference>
<reference evidence="10 11" key="1">
    <citation type="journal article" date="2023" name="G3 (Bethesda)">
        <title>A haplotype-resolved chromosome-scale genome for Quercus rubra L. provides insights into the genetics of adaptive traits for red oak species.</title>
        <authorList>
            <person name="Kapoor B."/>
            <person name="Jenkins J."/>
            <person name="Schmutz J."/>
            <person name="Zhebentyayeva T."/>
            <person name="Kuelheim C."/>
            <person name="Coggeshall M."/>
            <person name="Heim C."/>
            <person name="Lasky J.R."/>
            <person name="Leites L."/>
            <person name="Islam-Faridi N."/>
            <person name="Romero-Severson J."/>
            <person name="DeLeo V.L."/>
            <person name="Lucas S.M."/>
            <person name="Lazic D."/>
            <person name="Gailing O."/>
            <person name="Carlson J."/>
            <person name="Staton M."/>
        </authorList>
    </citation>
    <scope>NUCLEOTIDE SEQUENCE [LARGE SCALE GENOMIC DNA]</scope>
    <source>
        <strain evidence="10">Pseudo-F2</strain>
    </source>
</reference>
<evidence type="ECO:0000256" key="5">
    <source>
        <dbReference type="ARBA" id="ARBA00023015"/>
    </source>
</evidence>
<organism evidence="10 11">
    <name type="scientific">Quercus rubra</name>
    <name type="common">Northern red oak</name>
    <name type="synonym">Quercus borealis</name>
    <dbReference type="NCBI Taxonomy" id="3512"/>
    <lineage>
        <taxon>Eukaryota</taxon>
        <taxon>Viridiplantae</taxon>
        <taxon>Streptophyta</taxon>
        <taxon>Embryophyta</taxon>
        <taxon>Tracheophyta</taxon>
        <taxon>Spermatophyta</taxon>
        <taxon>Magnoliopsida</taxon>
        <taxon>eudicotyledons</taxon>
        <taxon>Gunneridae</taxon>
        <taxon>Pentapetalae</taxon>
        <taxon>rosids</taxon>
        <taxon>fabids</taxon>
        <taxon>Fagales</taxon>
        <taxon>Fagaceae</taxon>
        <taxon>Quercus</taxon>
    </lineage>
</organism>
<feature type="region of interest" description="Disordered" evidence="8">
    <location>
        <begin position="1"/>
        <end position="23"/>
    </location>
</feature>
<dbReference type="SUPFAM" id="SSF57667">
    <property type="entry name" value="beta-beta-alpha zinc fingers"/>
    <property type="match status" value="1"/>
</dbReference>
<feature type="domain" description="C2H2-type" evidence="9">
    <location>
        <begin position="34"/>
        <end position="56"/>
    </location>
</feature>
<feature type="region of interest" description="Disordered" evidence="8">
    <location>
        <begin position="156"/>
        <end position="204"/>
    </location>
</feature>
<evidence type="ECO:0000256" key="3">
    <source>
        <dbReference type="ARBA" id="ARBA00022771"/>
    </source>
</evidence>
<name>A0AAN7ID03_QUERU</name>
<evidence type="ECO:0000313" key="10">
    <source>
        <dbReference type="EMBL" id="KAK4566364.1"/>
    </source>
</evidence>
<feature type="compositionally biased region" description="Basic residues" evidence="8">
    <location>
        <begin position="10"/>
        <end position="22"/>
    </location>
</feature>
<keyword evidence="5" id="KW-0805">Transcription regulation</keyword>
<dbReference type="GO" id="GO:0008270">
    <property type="term" value="F:zinc ion binding"/>
    <property type="evidence" value="ECO:0007669"/>
    <property type="project" value="UniProtKB-KW"/>
</dbReference>
<dbReference type="GO" id="GO:0005634">
    <property type="term" value="C:nucleus"/>
    <property type="evidence" value="ECO:0007669"/>
    <property type="project" value="TreeGrafter"/>
</dbReference>
<dbReference type="AlphaFoldDB" id="A0AAN7ID03"/>
<evidence type="ECO:0000256" key="4">
    <source>
        <dbReference type="ARBA" id="ARBA00022833"/>
    </source>
</evidence>
<evidence type="ECO:0000256" key="8">
    <source>
        <dbReference type="SAM" id="MobiDB-lite"/>
    </source>
</evidence>